<dbReference type="GO" id="GO:0046100">
    <property type="term" value="P:hypoxanthine metabolic process"/>
    <property type="evidence" value="ECO:0007669"/>
    <property type="project" value="TreeGrafter"/>
</dbReference>
<gene>
    <name evidence="2" type="ORF">LCGC14_2504200</name>
</gene>
<comment type="caution">
    <text evidence="2">The sequence shown here is derived from an EMBL/GenBank/DDBJ whole genome shotgun (WGS) entry which is preliminary data.</text>
</comment>
<feature type="domain" description="Phosphoribosyltransferase" evidence="1">
    <location>
        <begin position="52"/>
        <end position="202"/>
    </location>
</feature>
<dbReference type="GO" id="GO:0032263">
    <property type="term" value="P:GMP salvage"/>
    <property type="evidence" value="ECO:0007669"/>
    <property type="project" value="TreeGrafter"/>
</dbReference>
<dbReference type="EMBL" id="LAZR01040014">
    <property type="protein sequence ID" value="KKL15577.1"/>
    <property type="molecule type" value="Genomic_DNA"/>
</dbReference>
<name>A0A0F9BP07_9ZZZZ</name>
<dbReference type="AlphaFoldDB" id="A0A0F9BP07"/>
<dbReference type="InterPro" id="IPR000836">
    <property type="entry name" value="PRTase_dom"/>
</dbReference>
<proteinExistence type="predicted"/>
<dbReference type="PANTHER" id="PTHR43340">
    <property type="entry name" value="HYPOXANTHINE-GUANINE PHOSPHORIBOSYLTRANSFERASE"/>
    <property type="match status" value="1"/>
</dbReference>
<sequence>MILFQKDVNFKEKMMTKKLFCILSILMVSFFIKTEGKEMDVDFSNLELMISQDDIKSKIVQLAETIDDEYKDKEIVFLMIMKGAFIFTSDLVREIKTPFSIEAIKCSSYGLRGKERGELTIQGLEKLDLKSKHVIVVDDIYDSGKTLSSVMKEVEKQDPETLKSLIMLLKKTPKRRANVQLPNWYLFEIEDKFVVGYGLDYKEYFRGLKGIYSVE</sequence>
<dbReference type="PANTHER" id="PTHR43340:SF1">
    <property type="entry name" value="HYPOXANTHINE PHOSPHORIBOSYLTRANSFERASE"/>
    <property type="match status" value="1"/>
</dbReference>
<dbReference type="GO" id="GO:0032264">
    <property type="term" value="P:IMP salvage"/>
    <property type="evidence" value="ECO:0007669"/>
    <property type="project" value="TreeGrafter"/>
</dbReference>
<dbReference type="GO" id="GO:0004422">
    <property type="term" value="F:hypoxanthine phosphoribosyltransferase activity"/>
    <property type="evidence" value="ECO:0007669"/>
    <property type="project" value="TreeGrafter"/>
</dbReference>
<dbReference type="Pfam" id="PF00156">
    <property type="entry name" value="Pribosyltran"/>
    <property type="match status" value="1"/>
</dbReference>
<accession>A0A0F9BP07</accession>
<reference evidence="2" key="1">
    <citation type="journal article" date="2015" name="Nature">
        <title>Complex archaea that bridge the gap between prokaryotes and eukaryotes.</title>
        <authorList>
            <person name="Spang A."/>
            <person name="Saw J.H."/>
            <person name="Jorgensen S.L."/>
            <person name="Zaremba-Niedzwiedzka K."/>
            <person name="Martijn J."/>
            <person name="Lind A.E."/>
            <person name="van Eijk R."/>
            <person name="Schleper C."/>
            <person name="Guy L."/>
            <person name="Ettema T.J."/>
        </authorList>
    </citation>
    <scope>NUCLEOTIDE SEQUENCE</scope>
</reference>
<dbReference type="InterPro" id="IPR029057">
    <property type="entry name" value="PRTase-like"/>
</dbReference>
<dbReference type="Gene3D" id="3.40.50.2020">
    <property type="match status" value="1"/>
</dbReference>
<dbReference type="CDD" id="cd06223">
    <property type="entry name" value="PRTases_typeI"/>
    <property type="match status" value="1"/>
</dbReference>
<dbReference type="GO" id="GO:0006178">
    <property type="term" value="P:guanine salvage"/>
    <property type="evidence" value="ECO:0007669"/>
    <property type="project" value="TreeGrafter"/>
</dbReference>
<organism evidence="2">
    <name type="scientific">marine sediment metagenome</name>
    <dbReference type="NCBI Taxonomy" id="412755"/>
    <lineage>
        <taxon>unclassified sequences</taxon>
        <taxon>metagenomes</taxon>
        <taxon>ecological metagenomes</taxon>
    </lineage>
</organism>
<dbReference type="InterPro" id="IPR050408">
    <property type="entry name" value="HGPRT"/>
</dbReference>
<protein>
    <recommendedName>
        <fullName evidence="1">Phosphoribosyltransferase domain-containing protein</fullName>
    </recommendedName>
</protein>
<evidence type="ECO:0000259" key="1">
    <source>
        <dbReference type="Pfam" id="PF00156"/>
    </source>
</evidence>
<dbReference type="GO" id="GO:0000287">
    <property type="term" value="F:magnesium ion binding"/>
    <property type="evidence" value="ECO:0007669"/>
    <property type="project" value="TreeGrafter"/>
</dbReference>
<dbReference type="SUPFAM" id="SSF53271">
    <property type="entry name" value="PRTase-like"/>
    <property type="match status" value="1"/>
</dbReference>
<evidence type="ECO:0000313" key="2">
    <source>
        <dbReference type="EMBL" id="KKL15577.1"/>
    </source>
</evidence>
<dbReference type="GO" id="GO:0005829">
    <property type="term" value="C:cytosol"/>
    <property type="evidence" value="ECO:0007669"/>
    <property type="project" value="TreeGrafter"/>
</dbReference>